<sequence>MKLIAVEANIGVGKSTLLPKLADEIGFTPIKEDVDDPMFTKLLKDFTDNPHDTEKRLTFQKYITETRAKLLNNIPEGNYLIERSLFSDLIFSQVNMLGMERPDGKYLSYYYDIIDALKDYPQVDAIVYLQADPKVSYERLLRRGRNAEAGTPFEYILDLHNYHEAALPQICRTYNTPLIRIDWNNFGSARDIADRLKNQDII</sequence>
<dbReference type="PANTHER" id="PTHR10513:SF35">
    <property type="entry name" value="DEOXYADENOSINE KINASE"/>
    <property type="match status" value="1"/>
</dbReference>
<keyword evidence="4" id="KW-0418">Kinase</keyword>
<feature type="active site" description="Proton acceptor" evidence="1">
    <location>
        <position position="82"/>
    </location>
</feature>
<evidence type="ECO:0000313" key="5">
    <source>
        <dbReference type="Proteomes" id="UP000245535"/>
    </source>
</evidence>
<evidence type="ECO:0000313" key="4">
    <source>
        <dbReference type="EMBL" id="PWJ44427.1"/>
    </source>
</evidence>
<dbReference type="GO" id="GO:0005737">
    <property type="term" value="C:cytoplasm"/>
    <property type="evidence" value="ECO:0007669"/>
    <property type="project" value="TreeGrafter"/>
</dbReference>
<dbReference type="InterPro" id="IPR002624">
    <property type="entry name" value="DCK/DGK"/>
</dbReference>
<dbReference type="AlphaFoldDB" id="A0A316A3W4"/>
<dbReference type="Gene3D" id="3.40.50.300">
    <property type="entry name" value="P-loop containing nucleotide triphosphate hydrolases"/>
    <property type="match status" value="1"/>
</dbReference>
<keyword evidence="5" id="KW-1185">Reference proteome</keyword>
<name>A0A316A3W4_SEDFL</name>
<dbReference type="Pfam" id="PF01712">
    <property type="entry name" value="dNK"/>
    <property type="match status" value="1"/>
</dbReference>
<organism evidence="4 5">
    <name type="scientific">Sediminitomix flava</name>
    <dbReference type="NCBI Taxonomy" id="379075"/>
    <lineage>
        <taxon>Bacteria</taxon>
        <taxon>Pseudomonadati</taxon>
        <taxon>Bacteroidota</taxon>
        <taxon>Cytophagia</taxon>
        <taxon>Cytophagales</taxon>
        <taxon>Flammeovirgaceae</taxon>
        <taxon>Sediminitomix</taxon>
    </lineage>
</organism>
<keyword evidence="2" id="KW-0547">Nucleotide-binding</keyword>
<dbReference type="OrthoDB" id="9776634at2"/>
<comment type="caution">
    <text evidence="4">The sequence shown here is derived from an EMBL/GenBank/DDBJ whole genome shotgun (WGS) entry which is preliminary data.</text>
</comment>
<dbReference type="SUPFAM" id="SSF52540">
    <property type="entry name" value="P-loop containing nucleoside triphosphate hydrolases"/>
    <property type="match status" value="1"/>
</dbReference>
<dbReference type="EMBL" id="QGDO01000001">
    <property type="protein sequence ID" value="PWJ44427.1"/>
    <property type="molecule type" value="Genomic_DNA"/>
</dbReference>
<proteinExistence type="predicted"/>
<evidence type="ECO:0000256" key="1">
    <source>
        <dbReference type="PIRSR" id="PIRSR000705-1"/>
    </source>
</evidence>
<accession>A0A316A3W4</accession>
<dbReference type="Proteomes" id="UP000245535">
    <property type="component" value="Unassembled WGS sequence"/>
</dbReference>
<dbReference type="InterPro" id="IPR031314">
    <property type="entry name" value="DNK_dom"/>
</dbReference>
<dbReference type="PANTHER" id="PTHR10513">
    <property type="entry name" value="DEOXYNUCLEOSIDE KINASE"/>
    <property type="match status" value="1"/>
</dbReference>
<dbReference type="GO" id="GO:0005524">
    <property type="term" value="F:ATP binding"/>
    <property type="evidence" value="ECO:0007669"/>
    <property type="project" value="UniProtKB-KW"/>
</dbReference>
<dbReference type="RefSeq" id="WP_109616582.1">
    <property type="nucleotide sequence ID" value="NZ_QGDO01000001.1"/>
</dbReference>
<evidence type="ECO:0000256" key="2">
    <source>
        <dbReference type="PIRSR" id="PIRSR000705-3"/>
    </source>
</evidence>
<feature type="domain" description="Deoxynucleoside kinase" evidence="3">
    <location>
        <begin position="4"/>
        <end position="191"/>
    </location>
</feature>
<reference evidence="4 5" key="1">
    <citation type="submission" date="2018-03" db="EMBL/GenBank/DDBJ databases">
        <title>Genomic Encyclopedia of Archaeal and Bacterial Type Strains, Phase II (KMG-II): from individual species to whole genera.</title>
        <authorList>
            <person name="Goeker M."/>
        </authorList>
    </citation>
    <scope>NUCLEOTIDE SEQUENCE [LARGE SCALE GENOMIC DNA]</scope>
    <source>
        <strain evidence="4 5">DSM 28229</strain>
    </source>
</reference>
<dbReference type="InterPro" id="IPR027417">
    <property type="entry name" value="P-loop_NTPase"/>
</dbReference>
<protein>
    <submittedName>
        <fullName evidence="4">Deoxyadenosine/deoxycytidine kinase</fullName>
    </submittedName>
</protein>
<dbReference type="PIRSF" id="PIRSF000705">
    <property type="entry name" value="DNK"/>
    <property type="match status" value="1"/>
</dbReference>
<gene>
    <name evidence="4" type="ORF">BC781_101786</name>
</gene>
<dbReference type="InterPro" id="IPR050566">
    <property type="entry name" value="Deoxyribonucleoside_kinase"/>
</dbReference>
<evidence type="ECO:0000259" key="3">
    <source>
        <dbReference type="Pfam" id="PF01712"/>
    </source>
</evidence>
<keyword evidence="2" id="KW-0067">ATP-binding</keyword>
<dbReference type="GO" id="GO:0019136">
    <property type="term" value="F:deoxynucleoside kinase activity"/>
    <property type="evidence" value="ECO:0007669"/>
    <property type="project" value="InterPro"/>
</dbReference>
<feature type="binding site" evidence="2">
    <location>
        <begin position="139"/>
        <end position="143"/>
    </location>
    <ligand>
        <name>ATP</name>
        <dbReference type="ChEBI" id="CHEBI:30616"/>
    </ligand>
</feature>
<keyword evidence="4" id="KW-0808">Transferase</keyword>